<keyword evidence="5" id="KW-1133">Transmembrane helix</keyword>
<dbReference type="Pfam" id="PF16041">
    <property type="entry name" value="APD1-4_M"/>
    <property type="match status" value="1"/>
</dbReference>
<dbReference type="PANTHER" id="PTHR46858:SF5">
    <property type="entry name" value="E3 UBIQUITIN-PROTEIN LIGASE APD1-RELATED"/>
    <property type="match status" value="1"/>
</dbReference>
<dbReference type="SUPFAM" id="SSF57850">
    <property type="entry name" value="RING/U-box"/>
    <property type="match status" value="1"/>
</dbReference>
<dbReference type="Pfam" id="PF13920">
    <property type="entry name" value="zf-C3HC4_3"/>
    <property type="match status" value="1"/>
</dbReference>
<evidence type="ECO:0000256" key="1">
    <source>
        <dbReference type="ARBA" id="ARBA00022723"/>
    </source>
</evidence>
<dbReference type="InterPro" id="IPR032010">
    <property type="entry name" value="APD1-4_M"/>
</dbReference>
<feature type="domain" description="RING-type" evidence="6">
    <location>
        <begin position="187"/>
        <end position="226"/>
    </location>
</feature>
<dbReference type="PANTHER" id="PTHR46858">
    <property type="entry name" value="OS05G0521000 PROTEIN"/>
    <property type="match status" value="1"/>
</dbReference>
<dbReference type="InterPro" id="IPR013083">
    <property type="entry name" value="Znf_RING/FYVE/PHD"/>
</dbReference>
<organism evidence="7 8">
    <name type="scientific">Erythranthe guttata</name>
    <name type="common">Yellow monkey flower</name>
    <name type="synonym">Mimulus guttatus</name>
    <dbReference type="NCBI Taxonomy" id="4155"/>
    <lineage>
        <taxon>Eukaryota</taxon>
        <taxon>Viridiplantae</taxon>
        <taxon>Streptophyta</taxon>
        <taxon>Embryophyta</taxon>
        <taxon>Tracheophyta</taxon>
        <taxon>Spermatophyta</taxon>
        <taxon>Magnoliopsida</taxon>
        <taxon>eudicotyledons</taxon>
        <taxon>Gunneridae</taxon>
        <taxon>Pentapetalae</taxon>
        <taxon>asterids</taxon>
        <taxon>lamiids</taxon>
        <taxon>Lamiales</taxon>
        <taxon>Phrymaceae</taxon>
        <taxon>Erythranthe</taxon>
    </lineage>
</organism>
<evidence type="ECO:0000256" key="4">
    <source>
        <dbReference type="PROSITE-ProRule" id="PRU00175"/>
    </source>
</evidence>
<dbReference type="InterPro" id="IPR001841">
    <property type="entry name" value="Znf_RING"/>
</dbReference>
<keyword evidence="2 4" id="KW-0863">Zinc-finger</keyword>
<dbReference type="Proteomes" id="UP000030748">
    <property type="component" value="Unassembled WGS sequence"/>
</dbReference>
<evidence type="ECO:0000313" key="8">
    <source>
        <dbReference type="Proteomes" id="UP000030748"/>
    </source>
</evidence>
<sequence length="238" mass="26540">MLAGSAGLAEWLKDPSQPSIHFSMSWNLIHGNGSIQKDVSESSTYYIAVGNLNAEFAGVNLNTTIKAFLHNTTESYYKCAPAEGNCTFQLFLKGGNAAVLTSPARSPGMVSGDWYFELWYGRRWVTYLIGTGGITSLLLLMNYFSNHLRRRDPLGEIEPERNTLLSHEDGDSSASISDDDEHRHRHCAICFTAPKDCFFLPCGHSVACFQCATRIRKSSAVCPICRQRTRKVKRIYTV</sequence>
<feature type="transmembrane region" description="Helical" evidence="5">
    <location>
        <begin position="124"/>
        <end position="144"/>
    </location>
</feature>
<evidence type="ECO:0000256" key="5">
    <source>
        <dbReference type="SAM" id="Phobius"/>
    </source>
</evidence>
<dbReference type="eggNOG" id="KOG4275">
    <property type="taxonomic scope" value="Eukaryota"/>
</dbReference>
<dbReference type="EMBL" id="KI630319">
    <property type="protein sequence ID" value="EYU41896.1"/>
    <property type="molecule type" value="Genomic_DNA"/>
</dbReference>
<gene>
    <name evidence="7" type="ORF">MIMGU_mgv1a012839mg</name>
</gene>
<dbReference type="STRING" id="4155.A0A022RPH5"/>
<keyword evidence="5" id="KW-0472">Membrane</keyword>
<keyword evidence="1" id="KW-0479">Metal-binding</keyword>
<dbReference type="GO" id="GO:0008270">
    <property type="term" value="F:zinc ion binding"/>
    <property type="evidence" value="ECO:0007669"/>
    <property type="project" value="UniProtKB-KW"/>
</dbReference>
<dbReference type="SMART" id="SM00184">
    <property type="entry name" value="RING"/>
    <property type="match status" value="1"/>
</dbReference>
<accession>A0A022RPH5</accession>
<evidence type="ECO:0000256" key="3">
    <source>
        <dbReference type="ARBA" id="ARBA00022833"/>
    </source>
</evidence>
<evidence type="ECO:0000256" key="2">
    <source>
        <dbReference type="ARBA" id="ARBA00022771"/>
    </source>
</evidence>
<evidence type="ECO:0000313" key="7">
    <source>
        <dbReference type="EMBL" id="EYU41896.1"/>
    </source>
</evidence>
<dbReference type="Gene3D" id="3.30.40.10">
    <property type="entry name" value="Zinc/RING finger domain, C3HC4 (zinc finger)"/>
    <property type="match status" value="1"/>
</dbReference>
<dbReference type="PROSITE" id="PS50089">
    <property type="entry name" value="ZF_RING_2"/>
    <property type="match status" value="1"/>
</dbReference>
<proteinExistence type="predicted"/>
<keyword evidence="5" id="KW-0812">Transmembrane</keyword>
<protein>
    <recommendedName>
        <fullName evidence="6">RING-type domain-containing protein</fullName>
    </recommendedName>
</protein>
<evidence type="ECO:0000259" key="6">
    <source>
        <dbReference type="PROSITE" id="PS50089"/>
    </source>
</evidence>
<keyword evidence="8" id="KW-1185">Reference proteome</keyword>
<keyword evidence="3" id="KW-0862">Zinc</keyword>
<name>A0A022RPH5_ERYGU</name>
<reference evidence="7 8" key="1">
    <citation type="journal article" date="2013" name="Proc. Natl. Acad. Sci. U.S.A.">
        <title>Fine-scale variation in meiotic recombination in Mimulus inferred from population shotgun sequencing.</title>
        <authorList>
            <person name="Hellsten U."/>
            <person name="Wright K.M."/>
            <person name="Jenkins J."/>
            <person name="Shu S."/>
            <person name="Yuan Y."/>
            <person name="Wessler S.R."/>
            <person name="Schmutz J."/>
            <person name="Willis J.H."/>
            <person name="Rokhsar D.S."/>
        </authorList>
    </citation>
    <scope>NUCLEOTIDE SEQUENCE [LARGE SCALE GENOMIC DNA]</scope>
    <source>
        <strain evidence="8">cv. DUN x IM62</strain>
    </source>
</reference>
<dbReference type="AlphaFoldDB" id="A0A022RPH5"/>